<dbReference type="InterPro" id="IPR011250">
    <property type="entry name" value="OMP/PagP_B-barrel"/>
</dbReference>
<dbReference type="EMBL" id="JWYV01000004">
    <property type="protein sequence ID" value="KKD00512.1"/>
    <property type="molecule type" value="Genomic_DNA"/>
</dbReference>
<name>A0A0F5VFC7_9GAMM</name>
<comment type="caution">
    <text evidence="2">The sequence shown here is derived from an EMBL/GenBank/DDBJ whole genome shotgun (WGS) entry which is preliminary data.</text>
</comment>
<dbReference type="Proteomes" id="UP000033633">
    <property type="component" value="Unassembled WGS sequence"/>
</dbReference>
<sequence length="198" mass="21930">MPRLLTVACIAYCFIHASFASAKGERFGVTGAYYDFTSSAEEGESGENQSIRWGLVHTRPIDDNSARWRWWFGLNYLADSIPAPQNGVYQEVTNYEFRVLPQYAIPVASWLTPYVGAGLSLAYSQYSERWHVDADEFKYGSQLPDNNAFEAGLLLNAGMVIKMGSNPDAHLQIAPQATLIVPVNDGLGGVEFSLSFLF</sequence>
<dbReference type="PATRIC" id="fig|265726.11.peg.3623"/>
<keyword evidence="3" id="KW-1185">Reference proteome</keyword>
<protein>
    <recommendedName>
        <fullName evidence="4">Outer membrane protein beta-barrel domain-containing protein</fullName>
    </recommendedName>
</protein>
<feature type="signal peptide" evidence="1">
    <location>
        <begin position="1"/>
        <end position="22"/>
    </location>
</feature>
<dbReference type="STRING" id="265726.KY46_07775"/>
<evidence type="ECO:0000313" key="3">
    <source>
        <dbReference type="Proteomes" id="UP000033633"/>
    </source>
</evidence>
<gene>
    <name evidence="2" type="ORF">KY46_07775</name>
</gene>
<dbReference type="AlphaFoldDB" id="A0A0F5VFC7"/>
<evidence type="ECO:0000313" key="2">
    <source>
        <dbReference type="EMBL" id="KKD00512.1"/>
    </source>
</evidence>
<keyword evidence="1" id="KW-0732">Signal</keyword>
<evidence type="ECO:0000256" key="1">
    <source>
        <dbReference type="SAM" id="SignalP"/>
    </source>
</evidence>
<feature type="chain" id="PRO_5002496694" description="Outer membrane protein beta-barrel domain-containing protein" evidence="1">
    <location>
        <begin position="23"/>
        <end position="198"/>
    </location>
</feature>
<dbReference type="OrthoDB" id="5886954at2"/>
<reference evidence="2 3" key="1">
    <citation type="submission" date="2014-12" db="EMBL/GenBank/DDBJ databases">
        <title>Mercury Reductase activity and rhizosphere competence traits in the genome of root associated Photobacterium halotolerans MELD1.</title>
        <authorList>
            <person name="Mathew D.C."/>
            <person name="Huang C.-C."/>
        </authorList>
    </citation>
    <scope>NUCLEOTIDE SEQUENCE [LARGE SCALE GENOMIC DNA]</scope>
    <source>
        <strain evidence="2 3">MELD1</strain>
    </source>
</reference>
<accession>A0A0F5VFC7</accession>
<dbReference type="RefSeq" id="WP_046220057.1">
    <property type="nucleotide sequence ID" value="NZ_JWYV01000004.1"/>
</dbReference>
<organism evidence="2 3">
    <name type="scientific">Photobacterium halotolerans</name>
    <dbReference type="NCBI Taxonomy" id="265726"/>
    <lineage>
        <taxon>Bacteria</taxon>
        <taxon>Pseudomonadati</taxon>
        <taxon>Pseudomonadota</taxon>
        <taxon>Gammaproteobacteria</taxon>
        <taxon>Vibrionales</taxon>
        <taxon>Vibrionaceae</taxon>
        <taxon>Photobacterium</taxon>
    </lineage>
</organism>
<dbReference type="SUPFAM" id="SSF56925">
    <property type="entry name" value="OMPA-like"/>
    <property type="match status" value="1"/>
</dbReference>
<evidence type="ECO:0008006" key="4">
    <source>
        <dbReference type="Google" id="ProtNLM"/>
    </source>
</evidence>
<proteinExistence type="predicted"/>